<evidence type="ECO:0000256" key="1">
    <source>
        <dbReference type="SAM" id="Phobius"/>
    </source>
</evidence>
<reference evidence="3 4" key="1">
    <citation type="submission" date="2019-10" db="EMBL/GenBank/DDBJ databases">
        <title>A novel species.</title>
        <authorList>
            <person name="Gao J."/>
        </authorList>
    </citation>
    <scope>NUCLEOTIDE SEQUENCE [LARGE SCALE GENOMIC DNA]</scope>
    <source>
        <strain evidence="3 4">QMT-28</strain>
    </source>
</reference>
<organism evidence="3 4">
    <name type="scientific">Streptomyces fagopyri</name>
    <dbReference type="NCBI Taxonomy" id="2662397"/>
    <lineage>
        <taxon>Bacteria</taxon>
        <taxon>Bacillati</taxon>
        <taxon>Actinomycetota</taxon>
        <taxon>Actinomycetes</taxon>
        <taxon>Kitasatosporales</taxon>
        <taxon>Streptomycetaceae</taxon>
        <taxon>Streptomyces</taxon>
    </lineage>
</organism>
<sequence>MHQHDTGNRSESHGGGIWVSSWTAFAAVMMIFGGAMAIFQGIAAIVKTDVFVVTRNYAYTFDMTGWGWIHLVLGVLVVLAGVALFRGAMWARVTGIVLAGLSMIANFVWLPYYPVWAIVLIAVDAFVIWALCIGARDSRDATDTGTPASRR</sequence>
<dbReference type="AlphaFoldDB" id="A0A5Q0LNB1"/>
<keyword evidence="4" id="KW-1185">Reference proteome</keyword>
<feature type="transmembrane region" description="Helical" evidence="1">
    <location>
        <begin position="90"/>
        <end position="109"/>
    </location>
</feature>
<feature type="transmembrane region" description="Helical" evidence="1">
    <location>
        <begin position="115"/>
        <end position="135"/>
    </location>
</feature>
<feature type="domain" description="DUF7144" evidence="2">
    <location>
        <begin position="22"/>
        <end position="134"/>
    </location>
</feature>
<feature type="transmembrane region" description="Helical" evidence="1">
    <location>
        <begin position="21"/>
        <end position="46"/>
    </location>
</feature>
<evidence type="ECO:0000313" key="3">
    <source>
        <dbReference type="EMBL" id="QFZ78633.1"/>
    </source>
</evidence>
<gene>
    <name evidence="3" type="ORF">GFH48_09130</name>
</gene>
<dbReference type="EMBL" id="CP045643">
    <property type="protein sequence ID" value="QFZ78633.1"/>
    <property type="molecule type" value="Genomic_DNA"/>
</dbReference>
<dbReference type="KEGG" id="sfy:GFH48_09130"/>
<evidence type="ECO:0000259" key="2">
    <source>
        <dbReference type="Pfam" id="PF23636"/>
    </source>
</evidence>
<protein>
    <recommendedName>
        <fullName evidence="2">DUF7144 domain-containing protein</fullName>
    </recommendedName>
</protein>
<proteinExistence type="predicted"/>
<keyword evidence="1" id="KW-0812">Transmembrane</keyword>
<dbReference type="InterPro" id="IPR055568">
    <property type="entry name" value="DUF7144"/>
</dbReference>
<name>A0A5Q0LNB1_9ACTN</name>
<dbReference type="Proteomes" id="UP000326179">
    <property type="component" value="Chromosome"/>
</dbReference>
<keyword evidence="1" id="KW-1133">Transmembrane helix</keyword>
<evidence type="ECO:0000313" key="4">
    <source>
        <dbReference type="Proteomes" id="UP000326179"/>
    </source>
</evidence>
<accession>A0A5Q0LNB1</accession>
<dbReference type="Pfam" id="PF23636">
    <property type="entry name" value="DUF7144"/>
    <property type="match status" value="1"/>
</dbReference>
<feature type="transmembrane region" description="Helical" evidence="1">
    <location>
        <begin position="66"/>
        <end position="85"/>
    </location>
</feature>
<keyword evidence="1" id="KW-0472">Membrane</keyword>